<proteinExistence type="predicted"/>
<feature type="compositionally biased region" description="Basic and acidic residues" evidence="1">
    <location>
        <begin position="450"/>
        <end position="460"/>
    </location>
</feature>
<feature type="compositionally biased region" description="Acidic residues" evidence="1">
    <location>
        <begin position="174"/>
        <end position="184"/>
    </location>
</feature>
<dbReference type="Pfam" id="PF13926">
    <property type="entry name" value="DUF4211"/>
    <property type="match status" value="1"/>
</dbReference>
<dbReference type="InterPro" id="IPR025451">
    <property type="entry name" value="DUF4211"/>
</dbReference>
<dbReference type="AlphaFoldDB" id="A0A9P4TT45"/>
<feature type="compositionally biased region" description="Basic residues" evidence="1">
    <location>
        <begin position="160"/>
        <end position="169"/>
    </location>
</feature>
<dbReference type="PANTHER" id="PTHR14689">
    <property type="entry name" value="PHORBOL-ESTER_DAG-TYPE DOMAIN-CONTAINING PROTEIN"/>
    <property type="match status" value="1"/>
</dbReference>
<feature type="compositionally biased region" description="Basic residues" evidence="1">
    <location>
        <begin position="188"/>
        <end position="197"/>
    </location>
</feature>
<accession>A0A9P4TT45</accession>
<name>A0A9P4TT45_9PEZI</name>
<dbReference type="EMBL" id="MU007097">
    <property type="protein sequence ID" value="KAF2421566.1"/>
    <property type="molecule type" value="Genomic_DNA"/>
</dbReference>
<evidence type="ECO:0000259" key="2">
    <source>
        <dbReference type="Pfam" id="PF13926"/>
    </source>
</evidence>
<reference evidence="3" key="1">
    <citation type="journal article" date="2020" name="Stud. Mycol.">
        <title>101 Dothideomycetes genomes: a test case for predicting lifestyles and emergence of pathogens.</title>
        <authorList>
            <person name="Haridas S."/>
            <person name="Albert R."/>
            <person name="Binder M."/>
            <person name="Bloem J."/>
            <person name="Labutti K."/>
            <person name="Salamov A."/>
            <person name="Andreopoulos B."/>
            <person name="Baker S."/>
            <person name="Barry K."/>
            <person name="Bills G."/>
            <person name="Bluhm B."/>
            <person name="Cannon C."/>
            <person name="Castanera R."/>
            <person name="Culley D."/>
            <person name="Daum C."/>
            <person name="Ezra D."/>
            <person name="Gonzalez J."/>
            <person name="Henrissat B."/>
            <person name="Kuo A."/>
            <person name="Liang C."/>
            <person name="Lipzen A."/>
            <person name="Lutzoni F."/>
            <person name="Magnuson J."/>
            <person name="Mondo S."/>
            <person name="Nolan M."/>
            <person name="Ohm R."/>
            <person name="Pangilinan J."/>
            <person name="Park H.-J."/>
            <person name="Ramirez L."/>
            <person name="Alfaro M."/>
            <person name="Sun H."/>
            <person name="Tritt A."/>
            <person name="Yoshinaga Y."/>
            <person name="Zwiers L.-H."/>
            <person name="Turgeon B."/>
            <person name="Goodwin S."/>
            <person name="Spatafora J."/>
            <person name="Crous P."/>
            <person name="Grigoriev I."/>
        </authorList>
    </citation>
    <scope>NUCLEOTIDE SEQUENCE</scope>
    <source>
        <strain evidence="3">CBS 130266</strain>
    </source>
</reference>
<feature type="compositionally biased region" description="Basic and acidic residues" evidence="1">
    <location>
        <begin position="225"/>
        <end position="235"/>
    </location>
</feature>
<organism evidence="3 4">
    <name type="scientific">Tothia fuscella</name>
    <dbReference type="NCBI Taxonomy" id="1048955"/>
    <lineage>
        <taxon>Eukaryota</taxon>
        <taxon>Fungi</taxon>
        <taxon>Dikarya</taxon>
        <taxon>Ascomycota</taxon>
        <taxon>Pezizomycotina</taxon>
        <taxon>Dothideomycetes</taxon>
        <taxon>Pleosporomycetidae</taxon>
        <taxon>Venturiales</taxon>
        <taxon>Cylindrosympodiaceae</taxon>
        <taxon>Tothia</taxon>
    </lineage>
</organism>
<dbReference type="OrthoDB" id="21499at2759"/>
<evidence type="ECO:0000256" key="1">
    <source>
        <dbReference type="SAM" id="MobiDB-lite"/>
    </source>
</evidence>
<dbReference type="GO" id="GO:0005634">
    <property type="term" value="C:nucleus"/>
    <property type="evidence" value="ECO:0007669"/>
    <property type="project" value="TreeGrafter"/>
</dbReference>
<protein>
    <recommendedName>
        <fullName evidence="2">DUF4211 domain-containing protein</fullName>
    </recommendedName>
</protein>
<sequence>MVKSRADLITISGTKPKYSFASRLESESSEDDLVPVSSARHARTPNASASSKKRLRSTRSQAGPASSPTAHTRSGRKTKSPIVELSTQDDSDAEKQRERDLANDPLGIAEPETSGDEVSAMRSSPHKRIRRRAATPDFIELTSEEEDAVESDVSIGSLALRRKTKKGRKPIPDDKEEEESEEEAPSPRKGRLSQKSRKLTDREQEELDDDLEFLKSSPPPRLSKQKREPSAREKALQALKARRASQPGSSHADAYDVEEPKTEDEDEEEGIYRAENRRDMFLSESGDEDFIDQDGDNDTLGAPSTTQHLDMPLQFSAISRQKAKDLFKYVVEWMVQKKINPAFNMTDEIYELAFRKLDDEVKGLAGSKFISAAWTLDFTRSVQARPDIVVTAISADLFDHCEACNRSGHPATFEIQFTGRPYHPLTLEEIDQGSEDEDDDEDEDEGEEHQDDKTEVDHKGNAVPPANLAYKCGVHCKENATTAHALQHWRYHLNEHIVAYLTEQRYLTSAKIVKRDGQSTKQRRKEANKIVDEMWASGKIRGIYDEFRSEINWAREAKSGWSRRERDYGV</sequence>
<keyword evidence="4" id="KW-1185">Reference proteome</keyword>
<feature type="compositionally biased region" description="Polar residues" evidence="1">
    <location>
        <begin position="58"/>
        <end position="72"/>
    </location>
</feature>
<evidence type="ECO:0000313" key="4">
    <source>
        <dbReference type="Proteomes" id="UP000800235"/>
    </source>
</evidence>
<dbReference type="PANTHER" id="PTHR14689:SF0">
    <property type="entry name" value="COILED-COIL DOMAIN-CONTAINING PROTEIN 82"/>
    <property type="match status" value="1"/>
</dbReference>
<feature type="domain" description="DUF4211" evidence="2">
    <location>
        <begin position="289"/>
        <end position="427"/>
    </location>
</feature>
<feature type="compositionally biased region" description="Basic and acidic residues" evidence="1">
    <location>
        <begin position="93"/>
        <end position="102"/>
    </location>
</feature>
<feature type="region of interest" description="Disordered" evidence="1">
    <location>
        <begin position="1"/>
        <end position="271"/>
    </location>
</feature>
<feature type="compositionally biased region" description="Basic residues" evidence="1">
    <location>
        <begin position="124"/>
        <end position="133"/>
    </location>
</feature>
<feature type="region of interest" description="Disordered" evidence="1">
    <location>
        <begin position="432"/>
        <end position="462"/>
    </location>
</feature>
<comment type="caution">
    <text evidence="3">The sequence shown here is derived from an EMBL/GenBank/DDBJ whole genome shotgun (WGS) entry which is preliminary data.</text>
</comment>
<feature type="compositionally biased region" description="Acidic residues" evidence="1">
    <location>
        <begin position="255"/>
        <end position="269"/>
    </location>
</feature>
<feature type="compositionally biased region" description="Acidic residues" evidence="1">
    <location>
        <begin position="432"/>
        <end position="449"/>
    </location>
</feature>
<gene>
    <name evidence="3" type="ORF">EJ08DRAFT_492612</name>
</gene>
<dbReference type="Proteomes" id="UP000800235">
    <property type="component" value="Unassembled WGS sequence"/>
</dbReference>
<evidence type="ECO:0000313" key="3">
    <source>
        <dbReference type="EMBL" id="KAF2421566.1"/>
    </source>
</evidence>